<dbReference type="EMBL" id="GBRH01254894">
    <property type="protein sequence ID" value="JAD43001.1"/>
    <property type="molecule type" value="Transcribed_RNA"/>
</dbReference>
<accession>A0A0A8ZVZ1</accession>
<proteinExistence type="predicted"/>
<name>A0A0A8ZVZ1_ARUDO</name>
<evidence type="ECO:0000313" key="1">
    <source>
        <dbReference type="EMBL" id="JAD43001.1"/>
    </source>
</evidence>
<protein>
    <submittedName>
        <fullName evidence="1">Uncharacterized protein</fullName>
    </submittedName>
</protein>
<reference evidence="1" key="1">
    <citation type="submission" date="2014-09" db="EMBL/GenBank/DDBJ databases">
        <authorList>
            <person name="Magalhaes I.L.F."/>
            <person name="Oliveira U."/>
            <person name="Santos F.R."/>
            <person name="Vidigal T.H.D.A."/>
            <person name="Brescovit A.D."/>
            <person name="Santos A.J."/>
        </authorList>
    </citation>
    <scope>NUCLEOTIDE SEQUENCE</scope>
    <source>
        <tissue evidence="1">Shoot tissue taken approximately 20 cm above the soil surface</tissue>
    </source>
</reference>
<dbReference type="AlphaFoldDB" id="A0A0A8ZVZ1"/>
<sequence length="31" mass="3720">MIQKVSSWHQLVKRSDQIQLPQKEMNLSYCT</sequence>
<reference evidence="1" key="2">
    <citation type="journal article" date="2015" name="Data Brief">
        <title>Shoot transcriptome of the giant reed, Arundo donax.</title>
        <authorList>
            <person name="Barrero R.A."/>
            <person name="Guerrero F.D."/>
            <person name="Moolhuijzen P."/>
            <person name="Goolsby J.A."/>
            <person name="Tidwell J."/>
            <person name="Bellgard S.E."/>
            <person name="Bellgard M.I."/>
        </authorList>
    </citation>
    <scope>NUCLEOTIDE SEQUENCE</scope>
    <source>
        <tissue evidence="1">Shoot tissue taken approximately 20 cm above the soil surface</tissue>
    </source>
</reference>
<organism evidence="1">
    <name type="scientific">Arundo donax</name>
    <name type="common">Giant reed</name>
    <name type="synonym">Donax arundinaceus</name>
    <dbReference type="NCBI Taxonomy" id="35708"/>
    <lineage>
        <taxon>Eukaryota</taxon>
        <taxon>Viridiplantae</taxon>
        <taxon>Streptophyta</taxon>
        <taxon>Embryophyta</taxon>
        <taxon>Tracheophyta</taxon>
        <taxon>Spermatophyta</taxon>
        <taxon>Magnoliopsida</taxon>
        <taxon>Liliopsida</taxon>
        <taxon>Poales</taxon>
        <taxon>Poaceae</taxon>
        <taxon>PACMAD clade</taxon>
        <taxon>Arundinoideae</taxon>
        <taxon>Arundineae</taxon>
        <taxon>Arundo</taxon>
    </lineage>
</organism>